<comment type="caution">
    <text evidence="1">The sequence shown here is derived from an EMBL/GenBank/DDBJ whole genome shotgun (WGS) entry which is preliminary data.</text>
</comment>
<dbReference type="RefSeq" id="WP_219873389.1">
    <property type="nucleotide sequence ID" value="NZ_JAHZIJ010000011.1"/>
</dbReference>
<evidence type="ECO:0000313" key="1">
    <source>
        <dbReference type="EMBL" id="MBW7476147.1"/>
    </source>
</evidence>
<evidence type="ECO:0000313" key="2">
    <source>
        <dbReference type="Proteomes" id="UP000812277"/>
    </source>
</evidence>
<reference evidence="1 2" key="1">
    <citation type="submission" date="2021-07" db="EMBL/GenBank/DDBJ databases">
        <title>Paenibacillus radiodurans sp. nov., isolated from the southeastern edge of Tengger Desert.</title>
        <authorList>
            <person name="Zhang G."/>
        </authorList>
    </citation>
    <scope>NUCLEOTIDE SEQUENCE [LARGE SCALE GENOMIC DNA]</scope>
    <source>
        <strain evidence="1 2">DT7-4</strain>
    </source>
</reference>
<dbReference type="EMBL" id="JAHZIJ010000011">
    <property type="protein sequence ID" value="MBW7476147.1"/>
    <property type="molecule type" value="Genomic_DNA"/>
</dbReference>
<name>A0ABS7D885_9BACL</name>
<accession>A0ABS7D885</accession>
<sequence length="129" mass="14704">MAVDVESMEAQWGRSVGIGKELELVKHYVLLGIVMRILDHDIRIVGAAGTKLPTLYEGMLRGLQDRVLLELASIRKQFRVSGIRVIEEKSGRDGLTAQYVCRGYYHNFSMIWSFVKAEAERLLKVYMSK</sequence>
<proteinExistence type="predicted"/>
<organism evidence="1 2">
    <name type="scientific">Paenibacillus oenotherae</name>
    <dbReference type="NCBI Taxonomy" id="1435645"/>
    <lineage>
        <taxon>Bacteria</taxon>
        <taxon>Bacillati</taxon>
        <taxon>Bacillota</taxon>
        <taxon>Bacilli</taxon>
        <taxon>Bacillales</taxon>
        <taxon>Paenibacillaceae</taxon>
        <taxon>Paenibacillus</taxon>
    </lineage>
</organism>
<gene>
    <name evidence="1" type="ORF">K0T92_15495</name>
</gene>
<dbReference type="Proteomes" id="UP000812277">
    <property type="component" value="Unassembled WGS sequence"/>
</dbReference>
<keyword evidence="2" id="KW-1185">Reference proteome</keyword>
<dbReference type="Pfam" id="PF26325">
    <property type="entry name" value="YhjD"/>
    <property type="match status" value="1"/>
</dbReference>
<dbReference type="InterPro" id="IPR058600">
    <property type="entry name" value="YhjD-like"/>
</dbReference>
<protein>
    <submittedName>
        <fullName evidence="1">Uncharacterized protein</fullName>
    </submittedName>
</protein>